<dbReference type="AlphaFoldDB" id="A0A383CMV6"/>
<reference evidence="1" key="1">
    <citation type="submission" date="2018-05" db="EMBL/GenBank/DDBJ databases">
        <authorList>
            <person name="Lanie J.A."/>
            <person name="Ng W.-L."/>
            <person name="Kazmierczak K.M."/>
            <person name="Andrzejewski T.M."/>
            <person name="Davidsen T.M."/>
            <person name="Wayne K.J."/>
            <person name="Tettelin H."/>
            <person name="Glass J.I."/>
            <person name="Rusch D."/>
            <person name="Podicherti R."/>
            <person name="Tsui H.-C.T."/>
            <person name="Winkler M.E."/>
        </authorList>
    </citation>
    <scope>NUCLEOTIDE SEQUENCE</scope>
</reference>
<sequence>VKLSKELQNPRGVYSIPVTPFKDNGELDIKSLRR</sequence>
<dbReference type="InterPro" id="IPR013785">
    <property type="entry name" value="Aldolase_TIM"/>
</dbReference>
<name>A0A383CMV6_9ZZZZ</name>
<evidence type="ECO:0000313" key="1">
    <source>
        <dbReference type="EMBL" id="SVE33125.1"/>
    </source>
</evidence>
<dbReference type="Gene3D" id="3.20.20.70">
    <property type="entry name" value="Aldolase class I"/>
    <property type="match status" value="1"/>
</dbReference>
<organism evidence="1">
    <name type="scientific">marine metagenome</name>
    <dbReference type="NCBI Taxonomy" id="408172"/>
    <lineage>
        <taxon>unclassified sequences</taxon>
        <taxon>metagenomes</taxon>
        <taxon>ecological metagenomes</taxon>
    </lineage>
</organism>
<feature type="non-terminal residue" evidence="1">
    <location>
        <position position="34"/>
    </location>
</feature>
<dbReference type="EMBL" id="UINC01209901">
    <property type="protein sequence ID" value="SVE33125.1"/>
    <property type="molecule type" value="Genomic_DNA"/>
</dbReference>
<protein>
    <submittedName>
        <fullName evidence="1">Uncharacterized protein</fullName>
    </submittedName>
</protein>
<feature type="non-terminal residue" evidence="1">
    <location>
        <position position="1"/>
    </location>
</feature>
<accession>A0A383CMV6</accession>
<gene>
    <name evidence="1" type="ORF">METZ01_LOCUS485979</name>
</gene>
<proteinExistence type="predicted"/>